<proteinExistence type="inferred from homology"/>
<dbReference type="Gene3D" id="3.90.79.10">
    <property type="entry name" value="Nucleoside Triphosphate Pyrophosphohydrolase"/>
    <property type="match status" value="1"/>
</dbReference>
<dbReference type="PANTHER" id="PTHR43736:SF4">
    <property type="entry name" value="SLR1690 PROTEIN"/>
    <property type="match status" value="1"/>
</dbReference>
<dbReference type="Pfam" id="PF00293">
    <property type="entry name" value="NUDIX"/>
    <property type="match status" value="1"/>
</dbReference>
<dbReference type="Proteomes" id="UP000636010">
    <property type="component" value="Unassembled WGS sequence"/>
</dbReference>
<dbReference type="SUPFAM" id="SSF55811">
    <property type="entry name" value="Nudix"/>
    <property type="match status" value="1"/>
</dbReference>
<evidence type="ECO:0000313" key="4">
    <source>
        <dbReference type="EMBL" id="GGC37985.1"/>
    </source>
</evidence>
<keyword evidence="1 2" id="KW-0378">Hydrolase</keyword>
<dbReference type="InterPro" id="IPR020084">
    <property type="entry name" value="NUDIX_hydrolase_CS"/>
</dbReference>
<dbReference type="PROSITE" id="PS51462">
    <property type="entry name" value="NUDIX"/>
    <property type="match status" value="1"/>
</dbReference>
<dbReference type="PRINTS" id="PR00502">
    <property type="entry name" value="NUDIXFAMILY"/>
</dbReference>
<keyword evidence="5" id="KW-1185">Reference proteome</keyword>
<dbReference type="InterPro" id="IPR036388">
    <property type="entry name" value="WH-like_DNA-bd_sf"/>
</dbReference>
<dbReference type="PANTHER" id="PTHR43736">
    <property type="entry name" value="ADP-RIBOSE PYROPHOSPHATASE"/>
    <property type="match status" value="1"/>
</dbReference>
<dbReference type="RefSeq" id="WP_188463716.1">
    <property type="nucleotide sequence ID" value="NZ_BAABHU010000007.1"/>
</dbReference>
<gene>
    <name evidence="4" type="ORF">GCM10011506_24200</name>
</gene>
<dbReference type="InterPro" id="IPR036390">
    <property type="entry name" value="WH_DNA-bd_sf"/>
</dbReference>
<dbReference type="Pfam" id="PF21906">
    <property type="entry name" value="WHD_NrtR"/>
    <property type="match status" value="1"/>
</dbReference>
<dbReference type="InterPro" id="IPR020476">
    <property type="entry name" value="Nudix_hydrolase"/>
</dbReference>
<dbReference type="PROSITE" id="PS00893">
    <property type="entry name" value="NUDIX_BOX"/>
    <property type="match status" value="1"/>
</dbReference>
<accession>A0ABQ1MEW7</accession>
<evidence type="ECO:0000256" key="2">
    <source>
        <dbReference type="RuleBase" id="RU003476"/>
    </source>
</evidence>
<sequence length="228" mass="26397">MEEIQNIKVAVDAVVFGYKAKEGISILLIKRKIEPFQSSWALPGGLVKNNETLGDAIERELKEETGVAINYLEQLYTFSKIERDPRNRVISVAYYGLIKPDAFQLEADTDAIDARWFNIKKLPDLAFDHPHIIDVAIKRLRGKITYEPVGFELLDKKFPFSDLEKLYSAVLDRPIDRRNFKKKILKYGFIEETKERQQLEGAGRPGFLYQFNEAKYFDLKQKGITFEV</sequence>
<reference evidence="5" key="1">
    <citation type="journal article" date="2019" name="Int. J. Syst. Evol. Microbiol.">
        <title>The Global Catalogue of Microorganisms (GCM) 10K type strain sequencing project: providing services to taxonomists for standard genome sequencing and annotation.</title>
        <authorList>
            <consortium name="The Broad Institute Genomics Platform"/>
            <consortium name="The Broad Institute Genome Sequencing Center for Infectious Disease"/>
            <person name="Wu L."/>
            <person name="Ma J."/>
        </authorList>
    </citation>
    <scope>NUCLEOTIDE SEQUENCE [LARGE SCALE GENOMIC DNA]</scope>
    <source>
        <strain evidence="5">CGMCC 1.10832</strain>
    </source>
</reference>
<dbReference type="InterPro" id="IPR054105">
    <property type="entry name" value="WHD_NrtR"/>
</dbReference>
<evidence type="ECO:0000259" key="3">
    <source>
        <dbReference type="PROSITE" id="PS51462"/>
    </source>
</evidence>
<dbReference type="InterPro" id="IPR000086">
    <property type="entry name" value="NUDIX_hydrolase_dom"/>
</dbReference>
<name>A0ABQ1MEW7_9BACT</name>
<organism evidence="4 5">
    <name type="scientific">Marivirga lumbricoides</name>
    <dbReference type="NCBI Taxonomy" id="1046115"/>
    <lineage>
        <taxon>Bacteria</taxon>
        <taxon>Pseudomonadati</taxon>
        <taxon>Bacteroidota</taxon>
        <taxon>Cytophagia</taxon>
        <taxon>Cytophagales</taxon>
        <taxon>Marivirgaceae</taxon>
        <taxon>Marivirga</taxon>
    </lineage>
</organism>
<dbReference type="InterPro" id="IPR015797">
    <property type="entry name" value="NUDIX_hydrolase-like_dom_sf"/>
</dbReference>
<evidence type="ECO:0000313" key="5">
    <source>
        <dbReference type="Proteomes" id="UP000636010"/>
    </source>
</evidence>
<comment type="caution">
    <text evidence="4">The sequence shown here is derived from an EMBL/GenBank/DDBJ whole genome shotgun (WGS) entry which is preliminary data.</text>
</comment>
<dbReference type="Gene3D" id="1.10.10.10">
    <property type="entry name" value="Winged helix-like DNA-binding domain superfamily/Winged helix DNA-binding domain"/>
    <property type="match status" value="1"/>
</dbReference>
<dbReference type="SUPFAM" id="SSF46785">
    <property type="entry name" value="Winged helix' DNA-binding domain"/>
    <property type="match status" value="1"/>
</dbReference>
<evidence type="ECO:0000256" key="1">
    <source>
        <dbReference type="ARBA" id="ARBA00022801"/>
    </source>
</evidence>
<dbReference type="EMBL" id="BMEC01000007">
    <property type="protein sequence ID" value="GGC37985.1"/>
    <property type="molecule type" value="Genomic_DNA"/>
</dbReference>
<comment type="similarity">
    <text evidence="2">Belongs to the Nudix hydrolase family.</text>
</comment>
<protein>
    <submittedName>
        <fullName evidence="4">NUDIX hydrolase</fullName>
    </submittedName>
</protein>
<dbReference type="GO" id="GO:0016787">
    <property type="term" value="F:hydrolase activity"/>
    <property type="evidence" value="ECO:0007669"/>
    <property type="project" value="UniProtKB-KW"/>
</dbReference>
<dbReference type="CDD" id="cd18873">
    <property type="entry name" value="NUDIX_NadM_like"/>
    <property type="match status" value="1"/>
</dbReference>
<feature type="domain" description="Nudix hydrolase" evidence="3">
    <location>
        <begin position="6"/>
        <end position="141"/>
    </location>
</feature>